<dbReference type="GeneID" id="20210725"/>
<dbReference type="CTD" id="20210725"/>
<dbReference type="RefSeq" id="XP_009009382.1">
    <property type="nucleotide sequence ID" value="XM_009011134.1"/>
</dbReference>
<dbReference type="EMBL" id="AMQM01000213">
    <property type="status" value="NOT_ANNOTATED_CDS"/>
    <property type="molecule type" value="Genomic_DNA"/>
</dbReference>
<organism evidence="7 8">
    <name type="scientific">Helobdella robusta</name>
    <name type="common">Californian leech</name>
    <dbReference type="NCBI Taxonomy" id="6412"/>
    <lineage>
        <taxon>Eukaryota</taxon>
        <taxon>Metazoa</taxon>
        <taxon>Spiralia</taxon>
        <taxon>Lophotrochozoa</taxon>
        <taxon>Annelida</taxon>
        <taxon>Clitellata</taxon>
        <taxon>Hirudinea</taxon>
        <taxon>Rhynchobdellida</taxon>
        <taxon>Glossiphoniidae</taxon>
        <taxon>Helobdella</taxon>
    </lineage>
</organism>
<dbReference type="AlphaFoldDB" id="T1FPH8"/>
<dbReference type="HOGENOM" id="CLU_055524_4_0_1"/>
<keyword evidence="3 5" id="KW-1133">Transmembrane helix</keyword>
<protein>
    <submittedName>
        <fullName evidence="6 7">Uncharacterized protein</fullName>
    </submittedName>
</protein>
<evidence type="ECO:0000256" key="2">
    <source>
        <dbReference type="ARBA" id="ARBA00022692"/>
    </source>
</evidence>
<proteinExistence type="predicted"/>
<feature type="transmembrane region" description="Helical" evidence="5">
    <location>
        <begin position="248"/>
        <end position="272"/>
    </location>
</feature>
<dbReference type="GO" id="GO:0005886">
    <property type="term" value="C:plasma membrane"/>
    <property type="evidence" value="ECO:0000318"/>
    <property type="project" value="GO_Central"/>
</dbReference>
<evidence type="ECO:0000313" key="8">
    <source>
        <dbReference type="Proteomes" id="UP000015101"/>
    </source>
</evidence>
<evidence type="ECO:0000256" key="1">
    <source>
        <dbReference type="ARBA" id="ARBA00004141"/>
    </source>
</evidence>
<reference evidence="8" key="1">
    <citation type="submission" date="2012-12" db="EMBL/GenBank/DDBJ databases">
        <authorList>
            <person name="Hellsten U."/>
            <person name="Grimwood J."/>
            <person name="Chapman J.A."/>
            <person name="Shapiro H."/>
            <person name="Aerts A."/>
            <person name="Otillar R.P."/>
            <person name="Terry A.Y."/>
            <person name="Boore J.L."/>
            <person name="Simakov O."/>
            <person name="Marletaz F."/>
            <person name="Cho S.-J."/>
            <person name="Edsinger-Gonzales E."/>
            <person name="Havlak P."/>
            <person name="Kuo D.-H."/>
            <person name="Larsson T."/>
            <person name="Lv J."/>
            <person name="Arendt D."/>
            <person name="Savage R."/>
            <person name="Osoegawa K."/>
            <person name="de Jong P."/>
            <person name="Lindberg D.R."/>
            <person name="Seaver E.C."/>
            <person name="Weisblat D.A."/>
            <person name="Putnam N.H."/>
            <person name="Grigoriev I.V."/>
            <person name="Rokhsar D.S."/>
        </authorList>
    </citation>
    <scope>NUCLEOTIDE SEQUENCE</scope>
</reference>
<reference evidence="6 8" key="2">
    <citation type="journal article" date="2013" name="Nature">
        <title>Insights into bilaterian evolution from three spiralian genomes.</title>
        <authorList>
            <person name="Simakov O."/>
            <person name="Marletaz F."/>
            <person name="Cho S.J."/>
            <person name="Edsinger-Gonzales E."/>
            <person name="Havlak P."/>
            <person name="Hellsten U."/>
            <person name="Kuo D.H."/>
            <person name="Larsson T."/>
            <person name="Lv J."/>
            <person name="Arendt D."/>
            <person name="Savage R."/>
            <person name="Osoegawa K."/>
            <person name="de Jong P."/>
            <person name="Grimwood J."/>
            <person name="Chapman J.A."/>
            <person name="Shapiro H."/>
            <person name="Aerts A."/>
            <person name="Otillar R.P."/>
            <person name="Terry A.Y."/>
            <person name="Boore J.L."/>
            <person name="Grigoriev I.V."/>
            <person name="Lindberg D.R."/>
            <person name="Seaver E.C."/>
            <person name="Weisblat D.A."/>
            <person name="Putnam N.H."/>
            <person name="Rokhsar D.S."/>
        </authorList>
    </citation>
    <scope>NUCLEOTIDE SEQUENCE</scope>
</reference>
<dbReference type="OrthoDB" id="438211at2759"/>
<dbReference type="Gene3D" id="1.10.1450.10">
    <property type="entry name" value="Tetraspanin"/>
    <property type="match status" value="1"/>
</dbReference>
<keyword evidence="4 5" id="KW-0472">Membrane</keyword>
<evidence type="ECO:0000313" key="6">
    <source>
        <dbReference type="EMBL" id="ESO12662.1"/>
    </source>
</evidence>
<keyword evidence="8" id="KW-1185">Reference proteome</keyword>
<dbReference type="InParanoid" id="T1FPH8"/>
<evidence type="ECO:0000313" key="7">
    <source>
        <dbReference type="EnsemblMetazoa" id="HelroP187946"/>
    </source>
</evidence>
<dbReference type="EnsemblMetazoa" id="HelroT187946">
    <property type="protein sequence ID" value="HelroP187946"/>
    <property type="gene ID" value="HelroG187946"/>
</dbReference>
<dbReference type="KEGG" id="hro:HELRODRAFT_187946"/>
<dbReference type="eggNOG" id="KOG3882">
    <property type="taxonomic scope" value="Eukaryota"/>
</dbReference>
<comment type="subcellular location">
    <subcellularLocation>
        <location evidence="1">Membrane</location>
        <topology evidence="1">Multi-pass membrane protein</topology>
    </subcellularLocation>
</comment>
<feature type="transmembrane region" description="Helical" evidence="5">
    <location>
        <begin position="57"/>
        <end position="79"/>
    </location>
</feature>
<evidence type="ECO:0000256" key="3">
    <source>
        <dbReference type="ARBA" id="ARBA00022989"/>
    </source>
</evidence>
<dbReference type="OMA" id="RMDMENI"/>
<gene>
    <name evidence="7" type="primary">20210725</name>
    <name evidence="6" type="ORF">HELRODRAFT_187946</name>
</gene>
<feature type="transmembrane region" description="Helical" evidence="5">
    <location>
        <begin position="91"/>
        <end position="114"/>
    </location>
</feature>
<dbReference type="InterPro" id="IPR008952">
    <property type="entry name" value="Tetraspanin_EC2_sf"/>
</dbReference>
<reference evidence="7" key="3">
    <citation type="submission" date="2015-06" db="UniProtKB">
        <authorList>
            <consortium name="EnsemblMetazoa"/>
        </authorList>
    </citation>
    <scope>IDENTIFICATION</scope>
</reference>
<keyword evidence="2 5" id="KW-0812">Transmembrane</keyword>
<evidence type="ECO:0000256" key="5">
    <source>
        <dbReference type="SAM" id="Phobius"/>
    </source>
</evidence>
<dbReference type="Pfam" id="PF00335">
    <property type="entry name" value="Tetraspanin"/>
    <property type="match status" value="1"/>
</dbReference>
<sequence>MGRTLAQRRSCMSCVRYLIIIVNCLYMIVSMAIIGVFLWMALDQVDPVKGVTGSDLVLISVSLLVSGGILLLLSTCFGIAAASAENFAMMIVYIIAILLVLLAFVAASICIAVFKATLNENVRMDMENILRYQYGDTSDNHNIQITKSWDKAQSTWHCCAAGDKTWALYQESKWFAMNIDPRGKPFVPLSCCEQTPDGQIKNVNTCQLTKPPAIGDQYPGSPAPVYYRGCYETLKDFLLPDQVSWFTGIFWVGICGGVLMLFVIILGITFSVQIRQESSSSSINANELEFLSKSTPKFVMNSSSNSNSLSLQQTAPHQYIF</sequence>
<dbReference type="FunFam" id="1.10.1450.10:FF:000042">
    <property type="entry name" value="Tetraspanin"/>
    <property type="match status" value="1"/>
</dbReference>
<dbReference type="SUPFAM" id="SSF48652">
    <property type="entry name" value="Tetraspanin"/>
    <property type="match status" value="1"/>
</dbReference>
<accession>T1FPH8</accession>
<dbReference type="PRINTS" id="PR00259">
    <property type="entry name" value="TMFOUR"/>
</dbReference>
<dbReference type="Proteomes" id="UP000015101">
    <property type="component" value="Unassembled WGS sequence"/>
</dbReference>
<dbReference type="EMBL" id="KB095811">
    <property type="protein sequence ID" value="ESO12662.1"/>
    <property type="molecule type" value="Genomic_DNA"/>
</dbReference>
<feature type="transmembrane region" description="Helical" evidence="5">
    <location>
        <begin position="17"/>
        <end position="42"/>
    </location>
</feature>
<dbReference type="PANTHER" id="PTHR19282">
    <property type="entry name" value="TETRASPANIN"/>
    <property type="match status" value="1"/>
</dbReference>
<evidence type="ECO:0000256" key="4">
    <source>
        <dbReference type="ARBA" id="ARBA00023136"/>
    </source>
</evidence>
<dbReference type="PANTHER" id="PTHR19282:SF534">
    <property type="entry name" value="TETRASPANIN FAMILY-RELATED"/>
    <property type="match status" value="1"/>
</dbReference>
<dbReference type="InterPro" id="IPR018499">
    <property type="entry name" value="Tetraspanin/Peripherin"/>
</dbReference>
<name>T1FPH8_HELRO</name>